<dbReference type="SUPFAM" id="SSF56601">
    <property type="entry name" value="beta-lactamase/transpeptidase-like"/>
    <property type="match status" value="1"/>
</dbReference>
<feature type="domain" description="Penicillin-binding protein transpeptidase" evidence="1">
    <location>
        <begin position="157"/>
        <end position="356"/>
    </location>
</feature>
<reference evidence="3" key="1">
    <citation type="submission" date="2018-06" db="EMBL/GenBank/DDBJ databases">
        <authorList>
            <person name="Zhirakovskaya E."/>
        </authorList>
    </citation>
    <scope>NUCLEOTIDE SEQUENCE</scope>
</reference>
<keyword evidence="3" id="KW-0131">Cell cycle</keyword>
<dbReference type="PANTHER" id="PTHR30627">
    <property type="entry name" value="PEPTIDOGLYCAN D,D-TRANSPEPTIDASE"/>
    <property type="match status" value="1"/>
</dbReference>
<dbReference type="Gene3D" id="3.40.710.10">
    <property type="entry name" value="DD-peptidase/beta-lactamase superfamily"/>
    <property type="match status" value="1"/>
</dbReference>
<dbReference type="GO" id="GO:0008658">
    <property type="term" value="F:penicillin binding"/>
    <property type="evidence" value="ECO:0007669"/>
    <property type="project" value="InterPro"/>
</dbReference>
<dbReference type="GO" id="GO:0005886">
    <property type="term" value="C:plasma membrane"/>
    <property type="evidence" value="ECO:0007669"/>
    <property type="project" value="TreeGrafter"/>
</dbReference>
<keyword evidence="3" id="KW-0808">Transferase</keyword>
<dbReference type="AlphaFoldDB" id="A0A3B0UV11"/>
<name>A0A3B0UV11_9ZZZZ</name>
<organism evidence="3">
    <name type="scientific">hydrothermal vent metagenome</name>
    <dbReference type="NCBI Taxonomy" id="652676"/>
    <lineage>
        <taxon>unclassified sequences</taxon>
        <taxon>metagenomes</taxon>
        <taxon>ecological metagenomes</taxon>
    </lineage>
</organism>
<proteinExistence type="predicted"/>
<dbReference type="Pfam" id="PF00905">
    <property type="entry name" value="Transpeptidase"/>
    <property type="match status" value="1"/>
</dbReference>
<dbReference type="InterPro" id="IPR050515">
    <property type="entry name" value="Beta-lactam/transpept"/>
</dbReference>
<dbReference type="InterPro" id="IPR054120">
    <property type="entry name" value="PBPA_dimer"/>
</dbReference>
<feature type="non-terminal residue" evidence="3">
    <location>
        <position position="359"/>
    </location>
</feature>
<dbReference type="EC" id="2.4.1.129" evidence="3"/>
<keyword evidence="3" id="KW-0132">Cell division</keyword>
<dbReference type="GO" id="GO:0016757">
    <property type="term" value="F:glycosyltransferase activity"/>
    <property type="evidence" value="ECO:0007669"/>
    <property type="project" value="UniProtKB-KW"/>
</dbReference>
<dbReference type="PANTHER" id="PTHR30627:SF24">
    <property type="entry name" value="PENICILLIN-BINDING PROTEIN 4B"/>
    <property type="match status" value="1"/>
</dbReference>
<dbReference type="InterPro" id="IPR012338">
    <property type="entry name" value="Beta-lactam/transpept-like"/>
</dbReference>
<evidence type="ECO:0000259" key="1">
    <source>
        <dbReference type="Pfam" id="PF00905"/>
    </source>
</evidence>
<keyword evidence="3" id="KW-0328">Glycosyltransferase</keyword>
<sequence>MNNNTVHKNLHKMQRIILIGFLAVAVSLIFWSVLRADSILARDDNPRLVEAELRIQRGTILDRNGVVLAQTVGEPDALTRDYPFPTIGPAVGYYSFRHGTAGIEAGFDAVLRGERDDFTAVFNQQILHSPQIGQDVQLTLDAHLQATTDSLFGDQQGALLLLEIDTGNILAMVSHPSYDPNQLDSLFDSLGDTDHETAPLLNRAVQGQYQPGLLLQPFILAATLEANQIQMSGVVQNANRPVPVNGEVIRCQTTPPDRPTWADVLRHRCPGPMQDLADQLGLGGLDDIFNRFGLSTQPELPLNAETAVSQLLSDPLQAGIGQDNLTVSPLQVALALAALGNDGRLPTPRLVTAVQDQDG</sequence>
<gene>
    <name evidence="3" type="ORF">MNBD_CHLOROFLEXI01-31</name>
</gene>
<accession>A0A3B0UV11</accession>
<dbReference type="InterPro" id="IPR001460">
    <property type="entry name" value="PCN-bd_Tpept"/>
</dbReference>
<evidence type="ECO:0000313" key="3">
    <source>
        <dbReference type="EMBL" id="VAW34975.1"/>
    </source>
</evidence>
<dbReference type="Gene3D" id="3.90.1310.10">
    <property type="entry name" value="Penicillin-binding protein 2a (Domain 2)"/>
    <property type="match status" value="1"/>
</dbReference>
<dbReference type="GO" id="GO:0051301">
    <property type="term" value="P:cell division"/>
    <property type="evidence" value="ECO:0007669"/>
    <property type="project" value="UniProtKB-KW"/>
</dbReference>
<dbReference type="EMBL" id="UOEU01000563">
    <property type="protein sequence ID" value="VAW34975.1"/>
    <property type="molecule type" value="Genomic_DNA"/>
</dbReference>
<protein>
    <submittedName>
        <fullName evidence="3">Cell division protein FtsI [Peptidoglycan synthetase]</fullName>
        <ecNumber evidence="3">2.4.1.129</ecNumber>
    </submittedName>
</protein>
<feature type="domain" description="Penicillin binding protein A dimerisation" evidence="2">
    <location>
        <begin position="57"/>
        <end position="123"/>
    </location>
</feature>
<dbReference type="Pfam" id="PF21922">
    <property type="entry name" value="PBP_dimer_2"/>
    <property type="match status" value="1"/>
</dbReference>
<dbReference type="GO" id="GO:0071555">
    <property type="term" value="P:cell wall organization"/>
    <property type="evidence" value="ECO:0007669"/>
    <property type="project" value="TreeGrafter"/>
</dbReference>
<evidence type="ECO:0000259" key="2">
    <source>
        <dbReference type="Pfam" id="PF21922"/>
    </source>
</evidence>